<keyword evidence="3" id="KW-1185">Reference proteome</keyword>
<proteinExistence type="predicted"/>
<reference evidence="2" key="1">
    <citation type="submission" date="2022-08" db="EMBL/GenBank/DDBJ databases">
        <authorList>
            <person name="Marques A."/>
        </authorList>
    </citation>
    <scope>NUCLEOTIDE SEQUENCE</scope>
    <source>
        <strain evidence="2">RhyPub2mFocal</strain>
        <tissue evidence="2">Leaves</tissue>
    </source>
</reference>
<dbReference type="AlphaFoldDB" id="A0AAV8H4G1"/>
<accession>A0AAV8H4G1</accession>
<sequence length="634" mass="70688">MRVASRTGEAVARFNTRNLFIKLPIGIGSHQYTLHSFLFTHVNRVRRFRRVSSLHTMLLQVQYRSPAPNSNGRHGKSWKFSPRASSAPSRTQRIMEKISSGDEVGGAGGAYSYTALKRLDQIWSGLRTTRIDSENIPQVVTRIPGSLPQPDRTSNADSIYDVIVCGGTLGIFVATALASKGLRVGIVERNILKGREQEWNISRKELLELVQVGVLSNDEVEYVIASEFNPNRCGFENKGDIWVQDILNLGVSPAKLLDVVKKRFISLGGALFEARSLSNISIYDDAAILTLSNGEVLPCRLVVDSMGNFSPIVRQVRGGKKPDGMCLVVGTCCHGFDANTTSDVIYSSSSAKNIGNSPVQYFWEAFPAGSGPQDRTTYMFTYVDPQGEGPALEDLLEDYWDLMPAYQGKPLEMLEILRVIFGIFPTYRDSPLPASFDRVLQVGDASGIQSPVSFGGFGSMTRHLGRLSTGIHEAMAGDFLDKDSLSLLNPYMPNLSASWLFQRAMSARPNSGVSSSFINELLFANFQSMQKLGDRVLRPFLQDVIQFEPLVKTLGLVMLSQPQILPSIFKQVGVGVIFDWSVHFFMLGYFTFLSSFIDPVMRSWVENLPPRQKYEWRRYLDAWKYGSGLDYHQE</sequence>
<gene>
    <name evidence="2" type="ORF">LUZ62_023592</name>
</gene>
<evidence type="ECO:0000313" key="3">
    <source>
        <dbReference type="Proteomes" id="UP001140206"/>
    </source>
</evidence>
<dbReference type="SUPFAM" id="SSF51905">
    <property type="entry name" value="FAD/NAD(P)-binding domain"/>
    <property type="match status" value="1"/>
</dbReference>
<dbReference type="PANTHER" id="PTHR32098">
    <property type="entry name" value="LYCOPENE BETA/EPSILON CYCLASE PROTEIN"/>
    <property type="match status" value="1"/>
</dbReference>
<comment type="caution">
    <text evidence="2">The sequence shown here is derived from an EMBL/GenBank/DDBJ whole genome shotgun (WGS) entry which is preliminary data.</text>
</comment>
<organism evidence="2 3">
    <name type="scientific">Rhynchospora pubera</name>
    <dbReference type="NCBI Taxonomy" id="906938"/>
    <lineage>
        <taxon>Eukaryota</taxon>
        <taxon>Viridiplantae</taxon>
        <taxon>Streptophyta</taxon>
        <taxon>Embryophyta</taxon>
        <taxon>Tracheophyta</taxon>
        <taxon>Spermatophyta</taxon>
        <taxon>Magnoliopsida</taxon>
        <taxon>Liliopsida</taxon>
        <taxon>Poales</taxon>
        <taxon>Cyperaceae</taxon>
        <taxon>Cyperoideae</taxon>
        <taxon>Rhynchosporeae</taxon>
        <taxon>Rhynchospora</taxon>
    </lineage>
</organism>
<name>A0AAV8H4G1_9POAL</name>
<protein>
    <submittedName>
        <fullName evidence="2">Lycopene beta/epsilon cyclase protein</fullName>
    </submittedName>
</protein>
<dbReference type="PANTHER" id="PTHR32098:SF5">
    <property type="entry name" value="LYCOPENE BETA_EPSILON CYCLASE PROTEIN"/>
    <property type="match status" value="1"/>
</dbReference>
<dbReference type="InterPro" id="IPR036188">
    <property type="entry name" value="FAD/NAD-bd_sf"/>
</dbReference>
<dbReference type="Proteomes" id="UP001140206">
    <property type="component" value="Chromosome 1"/>
</dbReference>
<feature type="region of interest" description="Disordered" evidence="1">
    <location>
        <begin position="65"/>
        <end position="90"/>
    </location>
</feature>
<evidence type="ECO:0000256" key="1">
    <source>
        <dbReference type="SAM" id="MobiDB-lite"/>
    </source>
</evidence>
<evidence type="ECO:0000313" key="2">
    <source>
        <dbReference type="EMBL" id="KAJ4811026.1"/>
    </source>
</evidence>
<dbReference type="EMBL" id="JAMFTS010000001">
    <property type="protein sequence ID" value="KAJ4811026.1"/>
    <property type="molecule type" value="Genomic_DNA"/>
</dbReference>
<dbReference type="Gene3D" id="3.50.50.60">
    <property type="entry name" value="FAD/NAD(P)-binding domain"/>
    <property type="match status" value="1"/>
</dbReference>